<dbReference type="AlphaFoldDB" id="A0A939NT28"/>
<dbReference type="EMBL" id="JAGETR010000078">
    <property type="protein sequence ID" value="MBO2006964.1"/>
    <property type="molecule type" value="Genomic_DNA"/>
</dbReference>
<dbReference type="Gene3D" id="2.60.40.2500">
    <property type="match status" value="1"/>
</dbReference>
<proteinExistence type="predicted"/>
<protein>
    <submittedName>
        <fullName evidence="1">TrbG/VirB9 family P-type conjugative transfer protein</fullName>
    </submittedName>
</protein>
<name>A0A939NT28_SERMA</name>
<reference evidence="1" key="1">
    <citation type="submission" date="2021-03" db="EMBL/GenBank/DDBJ databases">
        <title>Molecular epidemiology and mechanisms of colistin and carbapenem resistance in Enterobacteriaceae from clinical isolates, the environment and porcine samples in Pretoria, South Africa.</title>
        <authorList>
            <person name="Bogoshi D."/>
            <person name="Mbelle N.M."/>
            <person name="Naidoo V."/>
            <person name="Osei Sekyere J."/>
        </authorList>
    </citation>
    <scope>NUCLEOTIDE SEQUENCE</scope>
    <source>
        <strain evidence="1">C080</strain>
    </source>
</reference>
<organism evidence="1">
    <name type="scientific">Serratia marcescens</name>
    <dbReference type="NCBI Taxonomy" id="615"/>
    <lineage>
        <taxon>Bacteria</taxon>
        <taxon>Pseudomonadati</taxon>
        <taxon>Pseudomonadota</taxon>
        <taxon>Gammaproteobacteria</taxon>
        <taxon>Enterobacterales</taxon>
        <taxon>Yersiniaceae</taxon>
        <taxon>Serratia</taxon>
    </lineage>
</organism>
<sequence>MTVISLQPGEELVTVAAGDTVRWIGRYVQRQRCRPARQCAGQPIRSGLKTNLVITTNRRTYLLELASTEKTWMASASGVSARPDAGLAAPGAGGQRSRAGGFRLVREPALPLRGQRCNPSWKPLRAFDDGAKVYIQFPSASRKASCRRCS</sequence>
<dbReference type="Pfam" id="PF03524">
    <property type="entry name" value="CagX"/>
    <property type="match status" value="1"/>
</dbReference>
<evidence type="ECO:0000313" key="1">
    <source>
        <dbReference type="EMBL" id="MBO2006964.1"/>
    </source>
</evidence>
<accession>A0A939NT28</accession>
<dbReference type="InterPro" id="IPR038161">
    <property type="entry name" value="VirB9/CagX/TrbG_C_sf"/>
</dbReference>
<gene>
    <name evidence="1" type="ORF">J4732_13055</name>
</gene>
<comment type="caution">
    <text evidence="1">The sequence shown here is derived from an EMBL/GenBank/DDBJ whole genome shotgun (WGS) entry which is preliminary data.</text>
</comment>
<dbReference type="InterPro" id="IPR010258">
    <property type="entry name" value="Conjugal_tfr_TrbG/VirB9/CagX"/>
</dbReference>